<reference evidence="2 3" key="1">
    <citation type="submission" date="2019-05" db="EMBL/GenBank/DDBJ databases">
        <title>Another draft genome of Portunus trituberculatus and its Hox gene families provides insights of decapod evolution.</title>
        <authorList>
            <person name="Jeong J.-H."/>
            <person name="Song I."/>
            <person name="Kim S."/>
            <person name="Choi T."/>
            <person name="Kim D."/>
            <person name="Ryu S."/>
            <person name="Kim W."/>
        </authorList>
    </citation>
    <scope>NUCLEOTIDE SEQUENCE [LARGE SCALE GENOMIC DNA]</scope>
    <source>
        <tissue evidence="2">Muscle</tissue>
    </source>
</reference>
<evidence type="ECO:0000256" key="1">
    <source>
        <dbReference type="SAM" id="MobiDB-lite"/>
    </source>
</evidence>
<accession>A0A5B7J6S8</accession>
<feature type="region of interest" description="Disordered" evidence="1">
    <location>
        <begin position="1"/>
        <end position="37"/>
    </location>
</feature>
<feature type="region of interest" description="Disordered" evidence="1">
    <location>
        <begin position="76"/>
        <end position="99"/>
    </location>
</feature>
<dbReference type="Proteomes" id="UP000324222">
    <property type="component" value="Unassembled WGS sequence"/>
</dbReference>
<feature type="compositionally biased region" description="Basic and acidic residues" evidence="1">
    <location>
        <begin position="11"/>
        <end position="24"/>
    </location>
</feature>
<gene>
    <name evidence="2" type="ORF">E2C01_085423</name>
</gene>
<evidence type="ECO:0000313" key="3">
    <source>
        <dbReference type="Proteomes" id="UP000324222"/>
    </source>
</evidence>
<feature type="compositionally biased region" description="Basic residues" evidence="1">
    <location>
        <begin position="25"/>
        <end position="36"/>
    </location>
</feature>
<organism evidence="2 3">
    <name type="scientific">Portunus trituberculatus</name>
    <name type="common">Swimming crab</name>
    <name type="synonym">Neptunus trituberculatus</name>
    <dbReference type="NCBI Taxonomy" id="210409"/>
    <lineage>
        <taxon>Eukaryota</taxon>
        <taxon>Metazoa</taxon>
        <taxon>Ecdysozoa</taxon>
        <taxon>Arthropoda</taxon>
        <taxon>Crustacea</taxon>
        <taxon>Multicrustacea</taxon>
        <taxon>Malacostraca</taxon>
        <taxon>Eumalacostraca</taxon>
        <taxon>Eucarida</taxon>
        <taxon>Decapoda</taxon>
        <taxon>Pleocyemata</taxon>
        <taxon>Brachyura</taxon>
        <taxon>Eubrachyura</taxon>
        <taxon>Portunoidea</taxon>
        <taxon>Portunidae</taxon>
        <taxon>Portuninae</taxon>
        <taxon>Portunus</taxon>
    </lineage>
</organism>
<protein>
    <submittedName>
        <fullName evidence="2">Uncharacterized protein</fullName>
    </submittedName>
</protein>
<name>A0A5B7J6S8_PORTR</name>
<proteinExistence type="predicted"/>
<comment type="caution">
    <text evidence="2">The sequence shown here is derived from an EMBL/GenBank/DDBJ whole genome shotgun (WGS) entry which is preliminary data.</text>
</comment>
<evidence type="ECO:0000313" key="2">
    <source>
        <dbReference type="EMBL" id="MPC90435.1"/>
    </source>
</evidence>
<dbReference type="AlphaFoldDB" id="A0A5B7J6S8"/>
<sequence>MQHRNASVKFHCSETEPVHPDTATHHHTTIPPHHRTTATPLYLTSRTTGLPHRIPYLDISYLLHALQNLLGEATKRRSPYPHSYPGTPRNQFPLNARRG</sequence>
<keyword evidence="3" id="KW-1185">Reference proteome</keyword>
<dbReference type="EMBL" id="VSRR010084394">
    <property type="protein sequence ID" value="MPC90435.1"/>
    <property type="molecule type" value="Genomic_DNA"/>
</dbReference>